<evidence type="ECO:0000313" key="5">
    <source>
        <dbReference type="EMBL" id="CAK0802332.1"/>
    </source>
</evidence>
<evidence type="ECO:0000313" key="6">
    <source>
        <dbReference type="Proteomes" id="UP001189429"/>
    </source>
</evidence>
<dbReference type="Gene3D" id="3.50.50.60">
    <property type="entry name" value="FAD/NAD(P)-binding domain"/>
    <property type="match status" value="1"/>
</dbReference>
<keyword evidence="2" id="KW-0560">Oxidoreductase</keyword>
<keyword evidence="6" id="KW-1185">Reference proteome</keyword>
<feature type="region of interest" description="Disordered" evidence="3">
    <location>
        <begin position="1026"/>
        <end position="1048"/>
    </location>
</feature>
<dbReference type="PANTHER" id="PTHR43400:SF1">
    <property type="entry name" value="FUMARATE REDUCTASE"/>
    <property type="match status" value="1"/>
</dbReference>
<evidence type="ECO:0000256" key="3">
    <source>
        <dbReference type="SAM" id="MobiDB-lite"/>
    </source>
</evidence>
<sequence length="1048" mass="107521">MPSGQKVEAEGQDGRNLCIVTFGVKIFREPEPAAPVARQGGMAVVVVGGGVAGAVAALTAAEEGSQVLLLERSARCGGSESAEAQSGIATLGGLLGAEGGAAGAWLARALGLELRPLPPELAGHAEPACACAPARPAPAEGAEGAAEAAGAWEPAGPAVAEALARAVEAAGSGVRVLCGARAVRLLAGHGGGCRGCVYVVDGEERVALGAVVLCTGGFGADFAPGSRLALHRPDLLHLPTGCGPHAVGSALALALPLGALAAGLEQVEVHPLGLVRADCPDAKAIPAAAEALLCAGGVLLDKDGDRFCAEASSELDHIARQMWKSRGPFRLLLNRAAAVEVACHCRRYVGQGLMRHFPSGAALARDMGVPLRKLEATLDAHHTDAAGAAGGGGALERWLLARSTPGDEVKAEPFLVAVVTPVISGCRGGLAVDGSCAVQAHGGGGAGEGVAGLFAAGEAAASTGAGGRGAGFPLLECVVQGRQAGRAAAAAASRRTEAGEGPDASQQAPGPSGQLRPHGDSVDSSPTPGLVVRLNGAHPSGAAPGVADVRLRSQLGELTRLLESRLTPAALQASLAKAHGGGGIEFAVEELKALLGPGAAAAAGGPSVTVSFRDRAHGLPTTVRSSPLPDEGACAELPLTCVHCRLPVTAEVLRGGALADAEAAPGQRGGALADAEADGSCAYATLLYGDKTEYPAACGSAGAAWSDLEGTGADFLGALVIGWSIKATGSTIDRLLLHTDDVPGPFRRVLERVWTLRHVQYLEGSSRLYKNYNQSRFKAVFTKLQALSCTDYSKVLMLDLDMLVRQNIDELFKLRAPAALKRSSGKEQPAHGGPFYASDLWRTSADDMCSGINAGVMLLQPDVRIYERMVAEIKDSRHPEHIGTYGPEQDYLSRFYATFLRGAWTHIHARFNYQLMLPDDYVSSAHRKVDLQRDVAITHYSGPRVKPWKSATDLDEEGVRRLLSDDSVLAAFGGEPGAPPSGSSGLGPSAVPEGVRELMWEWVLALRGCAEGLRAEGVDLLAVVAEAQRPSPKAPRPAAPPARAEPAG</sequence>
<dbReference type="Pfam" id="PF00890">
    <property type="entry name" value="FAD_binding_2"/>
    <property type="match status" value="1"/>
</dbReference>
<organism evidence="5 6">
    <name type="scientific">Prorocentrum cordatum</name>
    <dbReference type="NCBI Taxonomy" id="2364126"/>
    <lineage>
        <taxon>Eukaryota</taxon>
        <taxon>Sar</taxon>
        <taxon>Alveolata</taxon>
        <taxon>Dinophyceae</taxon>
        <taxon>Prorocentrales</taxon>
        <taxon>Prorocentraceae</taxon>
        <taxon>Prorocentrum</taxon>
    </lineage>
</organism>
<dbReference type="Pfam" id="PF12831">
    <property type="entry name" value="FAD_oxidored"/>
    <property type="match status" value="1"/>
</dbReference>
<gene>
    <name evidence="5" type="ORF">PCOR1329_LOCUS9885</name>
</gene>
<comment type="caution">
    <text evidence="5">The sequence shown here is derived from an EMBL/GenBank/DDBJ whole genome shotgun (WGS) entry which is preliminary data.</text>
</comment>
<feature type="compositionally biased region" description="Low complexity" evidence="3">
    <location>
        <begin position="980"/>
        <end position="990"/>
    </location>
</feature>
<dbReference type="Pfam" id="PF01501">
    <property type="entry name" value="Glyco_transf_8"/>
    <property type="match status" value="1"/>
</dbReference>
<dbReference type="PANTHER" id="PTHR43400">
    <property type="entry name" value="FUMARATE REDUCTASE"/>
    <property type="match status" value="1"/>
</dbReference>
<dbReference type="InterPro" id="IPR003953">
    <property type="entry name" value="FAD-dep_OxRdtase_2_FAD-bd"/>
</dbReference>
<proteinExistence type="predicted"/>
<evidence type="ECO:0000256" key="2">
    <source>
        <dbReference type="ARBA" id="ARBA00023002"/>
    </source>
</evidence>
<accession>A0ABN9QCH7</accession>
<dbReference type="Gene3D" id="3.90.550.10">
    <property type="entry name" value="Spore Coat Polysaccharide Biosynthesis Protein SpsA, Chain A"/>
    <property type="match status" value="1"/>
</dbReference>
<feature type="region of interest" description="Disordered" evidence="3">
    <location>
        <begin position="489"/>
        <end position="545"/>
    </location>
</feature>
<dbReference type="InterPro" id="IPR002495">
    <property type="entry name" value="Glyco_trans_8"/>
</dbReference>
<dbReference type="SUPFAM" id="SSF53448">
    <property type="entry name" value="Nucleotide-diphospho-sugar transferases"/>
    <property type="match status" value="1"/>
</dbReference>
<dbReference type="InterPro" id="IPR036188">
    <property type="entry name" value="FAD/NAD-bd_sf"/>
</dbReference>
<dbReference type="InterPro" id="IPR050315">
    <property type="entry name" value="FAD-oxidoreductase_2"/>
</dbReference>
<dbReference type="InterPro" id="IPR029044">
    <property type="entry name" value="Nucleotide-diphossugar_trans"/>
</dbReference>
<feature type="region of interest" description="Disordered" evidence="3">
    <location>
        <begin position="971"/>
        <end position="990"/>
    </location>
</feature>
<evidence type="ECO:0000259" key="4">
    <source>
        <dbReference type="Pfam" id="PF00890"/>
    </source>
</evidence>
<protein>
    <recommendedName>
        <fullName evidence="4">FAD-dependent oxidoreductase 2 FAD-binding domain-containing protein</fullName>
    </recommendedName>
</protein>
<name>A0ABN9QCH7_9DINO</name>
<dbReference type="SUPFAM" id="SSF51905">
    <property type="entry name" value="FAD/NAD(P)-binding domain"/>
    <property type="match status" value="1"/>
</dbReference>
<dbReference type="Gene3D" id="3.90.700.10">
    <property type="entry name" value="Succinate dehydrogenase/fumarate reductase flavoprotein, catalytic domain"/>
    <property type="match status" value="1"/>
</dbReference>
<keyword evidence="1" id="KW-0285">Flavoprotein</keyword>
<reference evidence="5" key="1">
    <citation type="submission" date="2023-10" db="EMBL/GenBank/DDBJ databases">
        <authorList>
            <person name="Chen Y."/>
            <person name="Shah S."/>
            <person name="Dougan E. K."/>
            <person name="Thang M."/>
            <person name="Chan C."/>
        </authorList>
    </citation>
    <scope>NUCLEOTIDE SEQUENCE [LARGE SCALE GENOMIC DNA]</scope>
</reference>
<dbReference type="InterPro" id="IPR027477">
    <property type="entry name" value="Succ_DH/fumarate_Rdtase_cat_sf"/>
</dbReference>
<feature type="domain" description="FAD-dependent oxidoreductase 2 FAD-binding" evidence="4">
    <location>
        <begin position="147"/>
        <end position="471"/>
    </location>
</feature>
<dbReference type="EMBL" id="CAUYUJ010002780">
    <property type="protein sequence ID" value="CAK0802332.1"/>
    <property type="molecule type" value="Genomic_DNA"/>
</dbReference>
<evidence type="ECO:0000256" key="1">
    <source>
        <dbReference type="ARBA" id="ARBA00022630"/>
    </source>
</evidence>
<dbReference type="Proteomes" id="UP001189429">
    <property type="component" value="Unassembled WGS sequence"/>
</dbReference>
<dbReference type="SUPFAM" id="SSF56425">
    <property type="entry name" value="Succinate dehydrogenase/fumarate reductase flavoprotein, catalytic domain"/>
    <property type="match status" value="1"/>
</dbReference>